<dbReference type="PROSITE" id="PS51257">
    <property type="entry name" value="PROKAR_LIPOPROTEIN"/>
    <property type="match status" value="1"/>
</dbReference>
<name>A0A172XUD5_9FLAO</name>
<dbReference type="EMBL" id="CP015199">
    <property type="protein sequence ID" value="ANF50623.1"/>
    <property type="molecule type" value="Genomic_DNA"/>
</dbReference>
<dbReference type="AlphaFoldDB" id="A0A172XUD5"/>
<keyword evidence="2" id="KW-1185">Reference proteome</keyword>
<evidence type="ECO:0000313" key="2">
    <source>
        <dbReference type="Proteomes" id="UP000077824"/>
    </source>
</evidence>
<accession>A0A172XUD5</accession>
<evidence type="ECO:0008006" key="3">
    <source>
        <dbReference type="Google" id="ProtNLM"/>
    </source>
</evidence>
<proteinExistence type="predicted"/>
<dbReference type="RefSeq" id="WP_066753836.1">
    <property type="nucleotide sequence ID" value="NZ_CP015199.1"/>
</dbReference>
<dbReference type="OrthoDB" id="1264432at2"/>
<organism evidence="1 2">
    <name type="scientific">Chryseobacterium glaciei</name>
    <dbReference type="NCBI Taxonomy" id="1685010"/>
    <lineage>
        <taxon>Bacteria</taxon>
        <taxon>Pseudomonadati</taxon>
        <taxon>Bacteroidota</taxon>
        <taxon>Flavobacteriia</taxon>
        <taxon>Flavobacteriales</taxon>
        <taxon>Weeksellaceae</taxon>
        <taxon>Chryseobacterium group</taxon>
        <taxon>Chryseobacterium</taxon>
    </lineage>
</organism>
<protein>
    <recommendedName>
        <fullName evidence="3">Bacteriocin</fullName>
    </recommendedName>
</protein>
<gene>
    <name evidence="1" type="ORF">A0O34_08845</name>
</gene>
<reference evidence="1 2" key="1">
    <citation type="submission" date="2016-04" db="EMBL/GenBank/DDBJ databases">
        <title>Complete Genome Sequence of Chryseobacterium sp. IHBB 10212.</title>
        <authorList>
            <person name="Pal M."/>
            <person name="Swarnkar M.K."/>
            <person name="Kaushal K."/>
            <person name="Chhibber S."/>
            <person name="Singh A.K."/>
            <person name="Gulati A."/>
        </authorList>
    </citation>
    <scope>NUCLEOTIDE SEQUENCE [LARGE SCALE GENOMIC DNA]</scope>
    <source>
        <strain evidence="1 2">IHBB 10212</strain>
    </source>
</reference>
<evidence type="ECO:0000313" key="1">
    <source>
        <dbReference type="EMBL" id="ANF50623.1"/>
    </source>
</evidence>
<sequence>MKNIKKLLRKDLSNILGGGGGGCHSNGDSAYCWTDCECTFGKACEMNDDGNPGQCIAVGGGGGSGGGGGTYCPPGDDRCTEQPF</sequence>
<dbReference type="KEGG" id="chh:A0O34_08845"/>
<dbReference type="Proteomes" id="UP000077824">
    <property type="component" value="Chromosome"/>
</dbReference>